<gene>
    <name evidence="2" type="ORF">L596_017184</name>
</gene>
<dbReference type="EMBL" id="AZBU02000005">
    <property type="protein sequence ID" value="TKR75967.1"/>
    <property type="molecule type" value="Genomic_DNA"/>
</dbReference>
<feature type="region of interest" description="Disordered" evidence="1">
    <location>
        <begin position="53"/>
        <end position="72"/>
    </location>
</feature>
<accession>A0A4U5N0V0</accession>
<comment type="caution">
    <text evidence="2">The sequence shown here is derived from an EMBL/GenBank/DDBJ whole genome shotgun (WGS) entry which is preliminary data.</text>
</comment>
<reference evidence="2 3" key="2">
    <citation type="journal article" date="2019" name="G3 (Bethesda)">
        <title>Hybrid Assembly of the Genome of the Entomopathogenic Nematode Steinernema carpocapsae Identifies the X-Chromosome.</title>
        <authorList>
            <person name="Serra L."/>
            <person name="Macchietto M."/>
            <person name="Macias-Munoz A."/>
            <person name="McGill C.J."/>
            <person name="Rodriguez I.M."/>
            <person name="Rodriguez B."/>
            <person name="Murad R."/>
            <person name="Mortazavi A."/>
        </authorList>
    </citation>
    <scope>NUCLEOTIDE SEQUENCE [LARGE SCALE GENOMIC DNA]</scope>
    <source>
        <strain evidence="2 3">ALL</strain>
    </source>
</reference>
<sequence length="72" mass="8263">MGSCRMRTLNVANFRTKLGYYQKRFPCEQKVSLESLKMSYGSYKSGVEKYLSSLSSPSNESVKQENRQNKLA</sequence>
<keyword evidence="3" id="KW-1185">Reference proteome</keyword>
<evidence type="ECO:0000313" key="3">
    <source>
        <dbReference type="Proteomes" id="UP000298663"/>
    </source>
</evidence>
<evidence type="ECO:0000313" key="2">
    <source>
        <dbReference type="EMBL" id="TKR75967.1"/>
    </source>
</evidence>
<proteinExistence type="predicted"/>
<protein>
    <submittedName>
        <fullName evidence="2">Uncharacterized protein</fullName>
    </submittedName>
</protein>
<dbReference type="AlphaFoldDB" id="A0A4U5N0V0"/>
<name>A0A4U5N0V0_STECR</name>
<dbReference type="Proteomes" id="UP000298663">
    <property type="component" value="Unassembled WGS sequence"/>
</dbReference>
<organism evidence="2 3">
    <name type="scientific">Steinernema carpocapsae</name>
    <name type="common">Entomopathogenic nematode</name>
    <dbReference type="NCBI Taxonomy" id="34508"/>
    <lineage>
        <taxon>Eukaryota</taxon>
        <taxon>Metazoa</taxon>
        <taxon>Ecdysozoa</taxon>
        <taxon>Nematoda</taxon>
        <taxon>Chromadorea</taxon>
        <taxon>Rhabditida</taxon>
        <taxon>Tylenchina</taxon>
        <taxon>Panagrolaimomorpha</taxon>
        <taxon>Strongyloidoidea</taxon>
        <taxon>Steinernematidae</taxon>
        <taxon>Steinernema</taxon>
    </lineage>
</organism>
<evidence type="ECO:0000256" key="1">
    <source>
        <dbReference type="SAM" id="MobiDB-lite"/>
    </source>
</evidence>
<feature type="compositionally biased region" description="Basic and acidic residues" evidence="1">
    <location>
        <begin position="62"/>
        <end position="72"/>
    </location>
</feature>
<reference evidence="2 3" key="1">
    <citation type="journal article" date="2015" name="Genome Biol.">
        <title>Comparative genomics of Steinernema reveals deeply conserved gene regulatory networks.</title>
        <authorList>
            <person name="Dillman A.R."/>
            <person name="Macchietto M."/>
            <person name="Porter C.F."/>
            <person name="Rogers A."/>
            <person name="Williams B."/>
            <person name="Antoshechkin I."/>
            <person name="Lee M.M."/>
            <person name="Goodwin Z."/>
            <person name="Lu X."/>
            <person name="Lewis E.E."/>
            <person name="Goodrich-Blair H."/>
            <person name="Stock S.P."/>
            <person name="Adams B.J."/>
            <person name="Sternberg P.W."/>
            <person name="Mortazavi A."/>
        </authorList>
    </citation>
    <scope>NUCLEOTIDE SEQUENCE [LARGE SCALE GENOMIC DNA]</scope>
    <source>
        <strain evidence="2 3">ALL</strain>
    </source>
</reference>